<dbReference type="GO" id="GO:0016020">
    <property type="term" value="C:membrane"/>
    <property type="evidence" value="ECO:0007669"/>
    <property type="project" value="UniProtKB-SubCell"/>
</dbReference>
<feature type="transmembrane region" description="Helical" evidence="5">
    <location>
        <begin position="103"/>
        <end position="118"/>
    </location>
</feature>
<evidence type="ECO:0000313" key="8">
    <source>
        <dbReference type="Proteomes" id="UP000183670"/>
    </source>
</evidence>
<dbReference type="EMBL" id="FMYE01000075">
    <property type="protein sequence ID" value="SDB79391.1"/>
    <property type="molecule type" value="Genomic_DNA"/>
</dbReference>
<dbReference type="PANTHER" id="PTHR37422">
    <property type="entry name" value="TEICHURONIC ACID BIOSYNTHESIS PROTEIN TUAE"/>
    <property type="match status" value="1"/>
</dbReference>
<dbReference type="Pfam" id="PF04932">
    <property type="entry name" value="Wzy_C"/>
    <property type="match status" value="1"/>
</dbReference>
<evidence type="ECO:0000256" key="5">
    <source>
        <dbReference type="SAM" id="Phobius"/>
    </source>
</evidence>
<protein>
    <submittedName>
        <fullName evidence="7">O-Antigen ligase</fullName>
    </submittedName>
</protein>
<evidence type="ECO:0000256" key="4">
    <source>
        <dbReference type="ARBA" id="ARBA00023136"/>
    </source>
</evidence>
<keyword evidence="2 5" id="KW-0812">Transmembrane</keyword>
<dbReference type="InterPro" id="IPR007016">
    <property type="entry name" value="O-antigen_ligase-rel_domated"/>
</dbReference>
<comment type="subcellular location">
    <subcellularLocation>
        <location evidence="1">Membrane</location>
        <topology evidence="1">Multi-pass membrane protein</topology>
    </subcellularLocation>
</comment>
<dbReference type="InterPro" id="IPR051533">
    <property type="entry name" value="WaaL-like"/>
</dbReference>
<feature type="transmembrane region" description="Helical" evidence="5">
    <location>
        <begin position="10"/>
        <end position="26"/>
    </location>
</feature>
<feature type="transmembrane region" description="Helical" evidence="5">
    <location>
        <begin position="345"/>
        <end position="367"/>
    </location>
</feature>
<organism evidence="7 8">
    <name type="scientific">Bacteroides ovatus</name>
    <dbReference type="NCBI Taxonomy" id="28116"/>
    <lineage>
        <taxon>Bacteria</taxon>
        <taxon>Pseudomonadati</taxon>
        <taxon>Bacteroidota</taxon>
        <taxon>Bacteroidia</taxon>
        <taxon>Bacteroidales</taxon>
        <taxon>Bacteroidaceae</taxon>
        <taxon>Bacteroides</taxon>
    </lineage>
</organism>
<reference evidence="7 8" key="1">
    <citation type="submission" date="2016-10" db="EMBL/GenBank/DDBJ databases">
        <authorList>
            <person name="de Groot N.N."/>
        </authorList>
    </citation>
    <scope>NUCLEOTIDE SEQUENCE [LARGE SCALE GENOMIC DNA]</scope>
    <source>
        <strain evidence="7 8">NLAE-zl-C500</strain>
    </source>
</reference>
<evidence type="ECO:0000259" key="6">
    <source>
        <dbReference type="Pfam" id="PF04932"/>
    </source>
</evidence>
<dbReference type="PANTHER" id="PTHR37422:SF13">
    <property type="entry name" value="LIPOPOLYSACCHARIDE BIOSYNTHESIS PROTEIN PA4999-RELATED"/>
    <property type="match status" value="1"/>
</dbReference>
<feature type="domain" description="O-antigen ligase-related" evidence="6">
    <location>
        <begin position="226"/>
        <end position="361"/>
    </location>
</feature>
<feature type="transmembrane region" description="Helical" evidence="5">
    <location>
        <begin position="242"/>
        <end position="259"/>
    </location>
</feature>
<feature type="transmembrane region" description="Helical" evidence="5">
    <location>
        <begin position="79"/>
        <end position="96"/>
    </location>
</feature>
<proteinExistence type="predicted"/>
<dbReference type="GO" id="GO:0016874">
    <property type="term" value="F:ligase activity"/>
    <property type="evidence" value="ECO:0007669"/>
    <property type="project" value="UniProtKB-KW"/>
</dbReference>
<feature type="transmembrane region" description="Helical" evidence="5">
    <location>
        <begin position="374"/>
        <end position="392"/>
    </location>
</feature>
<feature type="transmembrane region" description="Helical" evidence="5">
    <location>
        <begin position="124"/>
        <end position="140"/>
    </location>
</feature>
<keyword evidence="4 5" id="KW-0472">Membrane</keyword>
<feature type="transmembrane region" description="Helical" evidence="5">
    <location>
        <begin position="266"/>
        <end position="289"/>
    </location>
</feature>
<dbReference type="Proteomes" id="UP000183670">
    <property type="component" value="Unassembled WGS sequence"/>
</dbReference>
<gene>
    <name evidence="7" type="ORF">SAMN05192581_10757</name>
</gene>
<feature type="transmembrane region" description="Helical" evidence="5">
    <location>
        <begin position="193"/>
        <end position="212"/>
    </location>
</feature>
<feature type="transmembrane region" description="Helical" evidence="5">
    <location>
        <begin position="152"/>
        <end position="173"/>
    </location>
</feature>
<evidence type="ECO:0000256" key="3">
    <source>
        <dbReference type="ARBA" id="ARBA00022989"/>
    </source>
</evidence>
<dbReference type="AlphaFoldDB" id="A0A1G6GBM0"/>
<evidence type="ECO:0000256" key="2">
    <source>
        <dbReference type="ARBA" id="ARBA00022692"/>
    </source>
</evidence>
<evidence type="ECO:0000256" key="1">
    <source>
        <dbReference type="ARBA" id="ARBA00004141"/>
    </source>
</evidence>
<feature type="transmembrane region" description="Helical" evidence="5">
    <location>
        <begin position="219"/>
        <end position="236"/>
    </location>
</feature>
<evidence type="ECO:0000313" key="7">
    <source>
        <dbReference type="EMBL" id="SDB79391.1"/>
    </source>
</evidence>
<name>A0A1G6GBM0_BACOV</name>
<keyword evidence="7" id="KW-0436">Ligase</keyword>
<accession>A0A1G6GBM0</accession>
<sequence length="420" mass="47938">MRYFFKQSEIVYYVILLLVLVSWTNVNSLPPLIFRLMYLSAVVVPLWINRNKFTPEILFAFVIISGSSFAVSYMPVDGMYISIVLLFTYIFSRPYVDRLQMPASFVILALLALFVDLFNFENTIFSYKLFAVILASLFISKSDEDTLKFVTITIILISLVLGLEFITMGNKFISSVSTIDGELERKGWTDPNYFGAVIGYGVIASFISLLEWPNMKKRLKWGIYGTLVISLYAILITASRGVFVAIATSLGIFFLFGSVRFGKKVLFLLIGGLIVLLFYQLGFFDLILLRFQSDSGDAGGRIIIWEARLKAFFNDCNILQQLFGVGFHQSRYLGTPKLLGSHNDYIAILTSYGFVGLIALFSIFLYPIRKAKEYKSYVLIAILYMITCMFSIEPFTSGHWSCYYFYLYILLLSQYRSSNK</sequence>
<keyword evidence="3 5" id="KW-1133">Transmembrane helix</keyword>